<gene>
    <name evidence="3" type="ORF">QBC42DRAFT_279892</name>
</gene>
<name>A0AAV9HCB5_9PEZI</name>
<keyword evidence="2" id="KW-0472">Membrane</keyword>
<keyword evidence="2" id="KW-1133">Transmembrane helix</keyword>
<feature type="transmembrane region" description="Helical" evidence="2">
    <location>
        <begin position="53"/>
        <end position="72"/>
    </location>
</feature>
<feature type="transmembrane region" description="Helical" evidence="2">
    <location>
        <begin position="6"/>
        <end position="32"/>
    </location>
</feature>
<evidence type="ECO:0000313" key="3">
    <source>
        <dbReference type="EMBL" id="KAK4457087.1"/>
    </source>
</evidence>
<dbReference type="EMBL" id="MU865137">
    <property type="protein sequence ID" value="KAK4457087.1"/>
    <property type="molecule type" value="Genomic_DNA"/>
</dbReference>
<dbReference type="PANTHER" id="PTHR39605:SF1">
    <property type="entry name" value="MAJOR FACILITATOR SUPERFAMILY (MFS) PROFILE DOMAIN-CONTAINING PROTEIN"/>
    <property type="match status" value="1"/>
</dbReference>
<accession>A0AAV9HCB5</accession>
<dbReference type="PANTHER" id="PTHR39605">
    <property type="entry name" value="MAJOR FACILITATOR SUPERFAMILY (MFS) PROFILE DOMAIN-CONTAINING PROTEIN"/>
    <property type="match status" value="1"/>
</dbReference>
<reference evidence="3" key="2">
    <citation type="submission" date="2023-06" db="EMBL/GenBank/DDBJ databases">
        <authorList>
            <consortium name="Lawrence Berkeley National Laboratory"/>
            <person name="Mondo S.J."/>
            <person name="Hensen N."/>
            <person name="Bonometti L."/>
            <person name="Westerberg I."/>
            <person name="Brannstrom I.O."/>
            <person name="Guillou S."/>
            <person name="Cros-Aarteil S."/>
            <person name="Calhoun S."/>
            <person name="Haridas S."/>
            <person name="Kuo A."/>
            <person name="Pangilinan J."/>
            <person name="Riley R."/>
            <person name="Labutti K."/>
            <person name="Andreopoulos B."/>
            <person name="Lipzen A."/>
            <person name="Chen C."/>
            <person name="Yanf M."/>
            <person name="Daum C."/>
            <person name="Ng V."/>
            <person name="Clum A."/>
            <person name="Steindorff A."/>
            <person name="Ohm R."/>
            <person name="Martin F."/>
            <person name="Silar P."/>
            <person name="Natvig D."/>
            <person name="Lalanne C."/>
            <person name="Gautier V."/>
            <person name="Ament-Velasquez S.L."/>
            <person name="Kruys A."/>
            <person name="Hutchinson M.I."/>
            <person name="Powell A.J."/>
            <person name="Barry K."/>
            <person name="Miller A.N."/>
            <person name="Grigoriev I.V."/>
            <person name="Debuchy R."/>
            <person name="Gladieux P."/>
            <person name="Thoren M.H."/>
            <person name="Johannesson H."/>
        </authorList>
    </citation>
    <scope>NUCLEOTIDE SEQUENCE</scope>
    <source>
        <strain evidence="3">PSN324</strain>
    </source>
</reference>
<evidence type="ECO:0000313" key="4">
    <source>
        <dbReference type="Proteomes" id="UP001321749"/>
    </source>
</evidence>
<dbReference type="Proteomes" id="UP001321749">
    <property type="component" value="Unassembled WGS sequence"/>
</dbReference>
<evidence type="ECO:0000256" key="1">
    <source>
        <dbReference type="SAM" id="MobiDB-lite"/>
    </source>
</evidence>
<comment type="caution">
    <text evidence="3">The sequence shown here is derived from an EMBL/GenBank/DDBJ whole genome shotgun (WGS) entry which is preliminary data.</text>
</comment>
<sequence length="179" mass="19479">MTHEAVLAYSFTSLCWLAVQAIPLIIWPSFVSTLISTDSDQYHSARLHDIEKYFARSLGLSQLTLGLVILILSGALPLTSLTDAPTDAANPYANAAVLISSLYHASTAFYSYARYTRSAQFAHLLGCLGNSLLAAFGLWVLMFAGDTARISRKTGVDKGTSGWPFRNSEADKKKKGKKL</sequence>
<protein>
    <submittedName>
        <fullName evidence="3">Uncharacterized protein</fullName>
    </submittedName>
</protein>
<organism evidence="3 4">
    <name type="scientific">Cladorrhinum samala</name>
    <dbReference type="NCBI Taxonomy" id="585594"/>
    <lineage>
        <taxon>Eukaryota</taxon>
        <taxon>Fungi</taxon>
        <taxon>Dikarya</taxon>
        <taxon>Ascomycota</taxon>
        <taxon>Pezizomycotina</taxon>
        <taxon>Sordariomycetes</taxon>
        <taxon>Sordariomycetidae</taxon>
        <taxon>Sordariales</taxon>
        <taxon>Podosporaceae</taxon>
        <taxon>Cladorrhinum</taxon>
    </lineage>
</organism>
<reference evidence="3" key="1">
    <citation type="journal article" date="2023" name="Mol. Phylogenet. Evol.">
        <title>Genome-scale phylogeny and comparative genomics of the fungal order Sordariales.</title>
        <authorList>
            <person name="Hensen N."/>
            <person name="Bonometti L."/>
            <person name="Westerberg I."/>
            <person name="Brannstrom I.O."/>
            <person name="Guillou S."/>
            <person name="Cros-Aarteil S."/>
            <person name="Calhoun S."/>
            <person name="Haridas S."/>
            <person name="Kuo A."/>
            <person name="Mondo S."/>
            <person name="Pangilinan J."/>
            <person name="Riley R."/>
            <person name="LaButti K."/>
            <person name="Andreopoulos B."/>
            <person name="Lipzen A."/>
            <person name="Chen C."/>
            <person name="Yan M."/>
            <person name="Daum C."/>
            <person name="Ng V."/>
            <person name="Clum A."/>
            <person name="Steindorff A."/>
            <person name="Ohm R.A."/>
            <person name="Martin F."/>
            <person name="Silar P."/>
            <person name="Natvig D.O."/>
            <person name="Lalanne C."/>
            <person name="Gautier V."/>
            <person name="Ament-Velasquez S.L."/>
            <person name="Kruys A."/>
            <person name="Hutchinson M.I."/>
            <person name="Powell A.J."/>
            <person name="Barry K."/>
            <person name="Miller A.N."/>
            <person name="Grigoriev I.V."/>
            <person name="Debuchy R."/>
            <person name="Gladieux P."/>
            <person name="Hiltunen Thoren M."/>
            <person name="Johannesson H."/>
        </authorList>
    </citation>
    <scope>NUCLEOTIDE SEQUENCE</scope>
    <source>
        <strain evidence="3">PSN324</strain>
    </source>
</reference>
<evidence type="ECO:0000256" key="2">
    <source>
        <dbReference type="SAM" id="Phobius"/>
    </source>
</evidence>
<feature type="region of interest" description="Disordered" evidence="1">
    <location>
        <begin position="154"/>
        <end position="179"/>
    </location>
</feature>
<feature type="transmembrane region" description="Helical" evidence="2">
    <location>
        <begin position="92"/>
        <end position="112"/>
    </location>
</feature>
<proteinExistence type="predicted"/>
<dbReference type="AlphaFoldDB" id="A0AAV9HCB5"/>
<keyword evidence="4" id="KW-1185">Reference proteome</keyword>
<keyword evidence="2" id="KW-0812">Transmembrane</keyword>
<feature type="transmembrane region" description="Helical" evidence="2">
    <location>
        <begin position="124"/>
        <end position="144"/>
    </location>
</feature>